<evidence type="ECO:0000313" key="2">
    <source>
        <dbReference type="Proteomes" id="UP001165960"/>
    </source>
</evidence>
<comment type="caution">
    <text evidence="1">The sequence shown here is derived from an EMBL/GenBank/DDBJ whole genome shotgun (WGS) entry which is preliminary data.</text>
</comment>
<dbReference type="EMBL" id="QTSX02003615">
    <property type="protein sequence ID" value="KAJ9069678.1"/>
    <property type="molecule type" value="Genomic_DNA"/>
</dbReference>
<organism evidence="1 2">
    <name type="scientific">Entomophthora muscae</name>
    <dbReference type="NCBI Taxonomy" id="34485"/>
    <lineage>
        <taxon>Eukaryota</taxon>
        <taxon>Fungi</taxon>
        <taxon>Fungi incertae sedis</taxon>
        <taxon>Zoopagomycota</taxon>
        <taxon>Entomophthoromycotina</taxon>
        <taxon>Entomophthoromycetes</taxon>
        <taxon>Entomophthorales</taxon>
        <taxon>Entomophthoraceae</taxon>
        <taxon>Entomophthora</taxon>
    </lineage>
</organism>
<protein>
    <submittedName>
        <fullName evidence="1">Uncharacterized protein</fullName>
    </submittedName>
</protein>
<keyword evidence="2" id="KW-1185">Reference proteome</keyword>
<sequence>MALSVVDVTQVLAGCHRPDWIARCDPKFIPGTSLLLLTTKECQSQDSRLLDDGMRSFPSKHAGLCFSTWGYISLVVFAALRPSMRGMHSLHTIACAFPLAISFFISMSPVVNFRNHAIDVFAGALIGLAFAAINFKNYCQPIEPSPNNSVIN</sequence>
<dbReference type="Proteomes" id="UP001165960">
    <property type="component" value="Unassembled WGS sequence"/>
</dbReference>
<gene>
    <name evidence="1" type="ORF">DSO57_1016152</name>
</gene>
<evidence type="ECO:0000313" key="1">
    <source>
        <dbReference type="EMBL" id="KAJ9069678.1"/>
    </source>
</evidence>
<accession>A0ACC2T4Y1</accession>
<name>A0ACC2T4Y1_9FUNG</name>
<proteinExistence type="predicted"/>
<reference evidence="1" key="1">
    <citation type="submission" date="2022-04" db="EMBL/GenBank/DDBJ databases">
        <title>Genome of the entomopathogenic fungus Entomophthora muscae.</title>
        <authorList>
            <person name="Elya C."/>
            <person name="Lovett B.R."/>
            <person name="Lee E."/>
            <person name="Macias A.M."/>
            <person name="Hajek A.E."/>
            <person name="De Bivort B.L."/>
            <person name="Kasson M.T."/>
            <person name="De Fine Licht H.H."/>
            <person name="Stajich J.E."/>
        </authorList>
    </citation>
    <scope>NUCLEOTIDE SEQUENCE</scope>
    <source>
        <strain evidence="1">Berkeley</strain>
    </source>
</reference>